<feature type="region of interest" description="Disordered" evidence="3">
    <location>
        <begin position="499"/>
        <end position="566"/>
    </location>
</feature>
<dbReference type="EMBL" id="MCGN01000011">
    <property type="protein sequence ID" value="ORY91057.1"/>
    <property type="molecule type" value="Genomic_DNA"/>
</dbReference>
<keyword evidence="1" id="KW-0540">Nuclease</keyword>
<dbReference type="PRINTS" id="PR00853">
    <property type="entry name" value="XPGRADSUPER"/>
</dbReference>
<dbReference type="InterPro" id="IPR036279">
    <property type="entry name" value="5-3_exonuclease_C_sf"/>
</dbReference>
<feature type="compositionally biased region" description="Low complexity" evidence="3">
    <location>
        <begin position="544"/>
        <end position="557"/>
    </location>
</feature>
<dbReference type="AlphaFoldDB" id="A0A1X2H0U9"/>
<dbReference type="PANTHER" id="PTHR11081:SF75">
    <property type="entry name" value="ENDONUCLEASE, PUTATIVE (AFU_ORTHOLOGUE AFUA_3G13260)-RELATED"/>
    <property type="match status" value="1"/>
</dbReference>
<dbReference type="InterPro" id="IPR029060">
    <property type="entry name" value="PIN-like_dom_sf"/>
</dbReference>
<evidence type="ECO:0000256" key="3">
    <source>
        <dbReference type="SAM" id="MobiDB-lite"/>
    </source>
</evidence>
<sequence>MGILNLWERLESTRHSYSLEQLVAEHKGPGPLRLAVDIAQWDYHAKRTKGGLRPGLRTFFFRLAHLYTLGVQAVFVFDGKNRPALKRGRNVAVHYVSEDRAAQETLIRLFDFCIWYAYGDAEAECAVLQRLDMVDIVMTHDSDIFLYGGSRVVREFSCKAFDPLPCYDITWINEQLGLDRSDMILIGLLNGSDYNPKGARRIGITYAEALAKRGHHKPLLEALSRRPCYDQKDDDSKSALEDLGKELKENIVYDLQNRCSEVKRAYPGFKLDDDFPNLAVLKDFVYPKTRVSSKDHVREAQDLVQHLARSPQPRLDAIAAFCTRAFEWPPSFTVWKFKNQLLQGYMLGALHEEARTHGQRRKDQPLTGQTQIHHFFKPNVRQQENNATEKEEKAAPLGQGVPKQNRLVKRIVRRSTKQGVDVLKVDFDPLLLDSFVDYVEYGLQARFEFEGVFGTDLSDLSKDHPMNDKKTVSERCSQVIEARVLQAAYPEDYPRMLQALETPKRKPRKVSEKDKAPTSRKKTRAKEGQTLLSNTFKPDLARASSSPSSSSTISNINPEKKHVSLA</sequence>
<evidence type="ECO:0000313" key="7">
    <source>
        <dbReference type="Proteomes" id="UP000242180"/>
    </source>
</evidence>
<evidence type="ECO:0000256" key="1">
    <source>
        <dbReference type="ARBA" id="ARBA00022722"/>
    </source>
</evidence>
<dbReference type="InterPro" id="IPR006084">
    <property type="entry name" value="XPG/Rad2"/>
</dbReference>
<dbReference type="Proteomes" id="UP000242180">
    <property type="component" value="Unassembled WGS sequence"/>
</dbReference>
<dbReference type="InParanoid" id="A0A1X2H0U9"/>
<reference evidence="6 7" key="1">
    <citation type="submission" date="2016-07" db="EMBL/GenBank/DDBJ databases">
        <title>Pervasive Adenine N6-methylation of Active Genes in Fungi.</title>
        <authorList>
            <consortium name="DOE Joint Genome Institute"/>
            <person name="Mondo S.J."/>
            <person name="Dannebaum R.O."/>
            <person name="Kuo R.C."/>
            <person name="Labutti K."/>
            <person name="Haridas S."/>
            <person name="Kuo A."/>
            <person name="Salamov A."/>
            <person name="Ahrendt S.R."/>
            <person name="Lipzen A."/>
            <person name="Sullivan W."/>
            <person name="Andreopoulos W.B."/>
            <person name="Clum A."/>
            <person name="Lindquist E."/>
            <person name="Daum C."/>
            <person name="Ramamoorthy G.K."/>
            <person name="Gryganskyi A."/>
            <person name="Culley D."/>
            <person name="Magnuson J.K."/>
            <person name="James T.Y."/>
            <person name="O'Malley M.A."/>
            <person name="Stajich J.E."/>
            <person name="Spatafora J.W."/>
            <person name="Visel A."/>
            <person name="Grigoriev I.V."/>
        </authorList>
    </citation>
    <scope>NUCLEOTIDE SEQUENCE [LARGE SCALE GENOMIC DNA]</scope>
    <source>
        <strain evidence="6 7">NRRL 2496</strain>
    </source>
</reference>
<evidence type="ECO:0000313" key="6">
    <source>
        <dbReference type="EMBL" id="ORY91057.1"/>
    </source>
</evidence>
<keyword evidence="2" id="KW-0378">Hydrolase</keyword>
<dbReference type="OrthoDB" id="3005703at2759"/>
<dbReference type="Gene3D" id="3.40.50.1010">
    <property type="entry name" value="5'-nuclease"/>
    <property type="match status" value="1"/>
</dbReference>
<dbReference type="InterPro" id="IPR006085">
    <property type="entry name" value="XPG_DNA_repair_N"/>
</dbReference>
<comment type="caution">
    <text evidence="6">The sequence shown here is derived from an EMBL/GenBank/DDBJ whole genome shotgun (WGS) entry which is preliminary data.</text>
</comment>
<evidence type="ECO:0000259" key="5">
    <source>
        <dbReference type="SMART" id="SM00485"/>
    </source>
</evidence>
<dbReference type="SUPFAM" id="SSF88723">
    <property type="entry name" value="PIN domain-like"/>
    <property type="match status" value="1"/>
</dbReference>
<dbReference type="Pfam" id="PF00867">
    <property type="entry name" value="XPG_I"/>
    <property type="match status" value="1"/>
</dbReference>
<gene>
    <name evidence="6" type="ORF">BCR43DRAFT_566638</name>
</gene>
<proteinExistence type="predicted"/>
<dbReference type="Gene3D" id="1.10.150.20">
    <property type="entry name" value="5' to 3' exonuclease, C-terminal subdomain"/>
    <property type="match status" value="1"/>
</dbReference>
<dbReference type="SMART" id="SM00485">
    <property type="entry name" value="XPGN"/>
    <property type="match status" value="1"/>
</dbReference>
<dbReference type="SMART" id="SM00484">
    <property type="entry name" value="XPGI"/>
    <property type="match status" value="1"/>
</dbReference>
<dbReference type="CDD" id="cd09870">
    <property type="entry name" value="PIN_YEN1"/>
    <property type="match status" value="1"/>
</dbReference>
<name>A0A1X2H0U9_SYNRA</name>
<dbReference type="STRING" id="13706.A0A1X2H0U9"/>
<organism evidence="6 7">
    <name type="scientific">Syncephalastrum racemosum</name>
    <name type="common">Filamentous fungus</name>
    <dbReference type="NCBI Taxonomy" id="13706"/>
    <lineage>
        <taxon>Eukaryota</taxon>
        <taxon>Fungi</taxon>
        <taxon>Fungi incertae sedis</taxon>
        <taxon>Mucoromycota</taxon>
        <taxon>Mucoromycotina</taxon>
        <taxon>Mucoromycetes</taxon>
        <taxon>Mucorales</taxon>
        <taxon>Syncephalastraceae</taxon>
        <taxon>Syncephalastrum</taxon>
    </lineage>
</organism>
<dbReference type="InterPro" id="IPR006086">
    <property type="entry name" value="XPG-I_dom"/>
</dbReference>
<dbReference type="PANTHER" id="PTHR11081">
    <property type="entry name" value="FLAP ENDONUCLEASE FAMILY MEMBER"/>
    <property type="match status" value="1"/>
</dbReference>
<keyword evidence="7" id="KW-1185">Reference proteome</keyword>
<evidence type="ECO:0000256" key="2">
    <source>
        <dbReference type="ARBA" id="ARBA00022801"/>
    </source>
</evidence>
<feature type="domain" description="XPG N-terminal" evidence="5">
    <location>
        <begin position="1"/>
        <end position="100"/>
    </location>
</feature>
<dbReference type="SUPFAM" id="SSF47807">
    <property type="entry name" value="5' to 3' exonuclease, C-terminal subdomain"/>
    <property type="match status" value="1"/>
</dbReference>
<dbReference type="OMA" id="ITWINEQ"/>
<protein>
    <submittedName>
        <fullName evidence="6">PIN domain-like protein</fullName>
    </submittedName>
</protein>
<dbReference type="GO" id="GO:0017108">
    <property type="term" value="F:5'-flap endonuclease activity"/>
    <property type="evidence" value="ECO:0007669"/>
    <property type="project" value="TreeGrafter"/>
</dbReference>
<dbReference type="GO" id="GO:0006281">
    <property type="term" value="P:DNA repair"/>
    <property type="evidence" value="ECO:0007669"/>
    <property type="project" value="UniProtKB-ARBA"/>
</dbReference>
<accession>A0A1X2H0U9</accession>
<feature type="domain" description="XPG-I" evidence="4">
    <location>
        <begin position="108"/>
        <end position="178"/>
    </location>
</feature>
<evidence type="ECO:0000259" key="4">
    <source>
        <dbReference type="SMART" id="SM00484"/>
    </source>
</evidence>